<feature type="transmembrane region" description="Helical" evidence="8">
    <location>
        <begin position="110"/>
        <end position="131"/>
    </location>
</feature>
<evidence type="ECO:0000256" key="5">
    <source>
        <dbReference type="ARBA" id="ARBA00022692"/>
    </source>
</evidence>
<feature type="transmembrane region" description="Helical" evidence="8">
    <location>
        <begin position="169"/>
        <end position="193"/>
    </location>
</feature>
<dbReference type="InterPro" id="IPR004812">
    <property type="entry name" value="Efflux_drug-R_Bcr/CmlA"/>
</dbReference>
<feature type="transmembrane region" description="Helical" evidence="8">
    <location>
        <begin position="214"/>
        <end position="238"/>
    </location>
</feature>
<feature type="transmembrane region" description="Helical" evidence="8">
    <location>
        <begin position="288"/>
        <end position="309"/>
    </location>
</feature>
<dbReference type="NCBIfam" id="TIGR00710">
    <property type="entry name" value="efflux_Bcr_CflA"/>
    <property type="match status" value="1"/>
</dbReference>
<dbReference type="InterPro" id="IPR020846">
    <property type="entry name" value="MFS_dom"/>
</dbReference>
<dbReference type="EMBL" id="LWDL01000015">
    <property type="protein sequence ID" value="OQW52229.1"/>
    <property type="molecule type" value="Genomic_DNA"/>
</dbReference>
<evidence type="ECO:0000256" key="6">
    <source>
        <dbReference type="ARBA" id="ARBA00022989"/>
    </source>
</evidence>
<keyword evidence="8" id="KW-0997">Cell inner membrane</keyword>
<accession>A0A1W9HXS5</accession>
<feature type="transmembrane region" description="Helical" evidence="8">
    <location>
        <begin position="315"/>
        <end position="336"/>
    </location>
</feature>
<feature type="transmembrane region" description="Helical" evidence="8">
    <location>
        <begin position="85"/>
        <end position="104"/>
    </location>
</feature>
<feature type="transmembrane region" description="Helical" evidence="8">
    <location>
        <begin position="258"/>
        <end position="276"/>
    </location>
</feature>
<dbReference type="InterPro" id="IPR011701">
    <property type="entry name" value="MFS"/>
</dbReference>
<dbReference type="Gene3D" id="1.20.1720.10">
    <property type="entry name" value="Multidrug resistance protein D"/>
    <property type="match status" value="1"/>
</dbReference>
<dbReference type="InterPro" id="IPR005829">
    <property type="entry name" value="Sugar_transporter_CS"/>
</dbReference>
<keyword evidence="3 8" id="KW-0813">Transport</keyword>
<feature type="transmembrane region" description="Helical" evidence="8">
    <location>
        <begin position="348"/>
        <end position="370"/>
    </location>
</feature>
<dbReference type="GO" id="GO:0005886">
    <property type="term" value="C:plasma membrane"/>
    <property type="evidence" value="ECO:0007669"/>
    <property type="project" value="UniProtKB-SubCell"/>
</dbReference>
<feature type="transmembrane region" description="Helical" evidence="8">
    <location>
        <begin position="376"/>
        <end position="394"/>
    </location>
</feature>
<feature type="transmembrane region" description="Helical" evidence="8">
    <location>
        <begin position="143"/>
        <end position="163"/>
    </location>
</feature>
<evidence type="ECO:0000313" key="11">
    <source>
        <dbReference type="Proteomes" id="UP000192872"/>
    </source>
</evidence>
<dbReference type="PROSITE" id="PS00216">
    <property type="entry name" value="SUGAR_TRANSPORT_1"/>
    <property type="match status" value="1"/>
</dbReference>
<evidence type="ECO:0000313" key="10">
    <source>
        <dbReference type="EMBL" id="OQW52229.1"/>
    </source>
</evidence>
<feature type="domain" description="Major facilitator superfamily (MFS) profile" evidence="9">
    <location>
        <begin position="19"/>
        <end position="398"/>
    </location>
</feature>
<comment type="subcellular location">
    <subcellularLocation>
        <location evidence="8">Cell inner membrane</location>
        <topology evidence="8">Multi-pass membrane protein</topology>
    </subcellularLocation>
    <subcellularLocation>
        <location evidence="1">Cell membrane</location>
        <topology evidence="1">Multi-pass membrane protein</topology>
    </subcellularLocation>
</comment>
<comment type="caution">
    <text evidence="10">The sequence shown here is derived from an EMBL/GenBank/DDBJ whole genome shotgun (WGS) entry which is preliminary data.</text>
</comment>
<dbReference type="AlphaFoldDB" id="A0A1W9HXS5"/>
<protein>
    <recommendedName>
        <fullName evidence="8">Bcr/CflA family efflux transporter</fullName>
    </recommendedName>
</protein>
<dbReference type="SUPFAM" id="SSF103473">
    <property type="entry name" value="MFS general substrate transporter"/>
    <property type="match status" value="1"/>
</dbReference>
<dbReference type="GO" id="GO:1990961">
    <property type="term" value="P:xenobiotic detoxification by transmembrane export across the plasma membrane"/>
    <property type="evidence" value="ECO:0007669"/>
    <property type="project" value="InterPro"/>
</dbReference>
<dbReference type="CDD" id="cd17320">
    <property type="entry name" value="MFS_MdfA_MDR_like"/>
    <property type="match status" value="1"/>
</dbReference>
<evidence type="ECO:0000256" key="7">
    <source>
        <dbReference type="ARBA" id="ARBA00023136"/>
    </source>
</evidence>
<organism evidence="10 11">
    <name type="scientific">Candidatus Raskinella chloraquaticus</name>
    <dbReference type="NCBI Taxonomy" id="1951219"/>
    <lineage>
        <taxon>Bacteria</taxon>
        <taxon>Pseudomonadati</taxon>
        <taxon>Pseudomonadota</taxon>
        <taxon>Alphaproteobacteria</taxon>
        <taxon>Hyphomicrobiales</taxon>
        <taxon>Phreatobacteraceae</taxon>
        <taxon>Candidatus Raskinella</taxon>
    </lineage>
</organism>
<dbReference type="PANTHER" id="PTHR23502">
    <property type="entry name" value="MAJOR FACILITATOR SUPERFAMILY"/>
    <property type="match status" value="1"/>
</dbReference>
<evidence type="ECO:0000256" key="3">
    <source>
        <dbReference type="ARBA" id="ARBA00022448"/>
    </source>
</evidence>
<dbReference type="STRING" id="1827387.A4S15_08755"/>
<proteinExistence type="inferred from homology"/>
<feature type="transmembrane region" description="Helical" evidence="8">
    <location>
        <begin position="20"/>
        <end position="42"/>
    </location>
</feature>
<keyword evidence="4" id="KW-1003">Cell membrane</keyword>
<gene>
    <name evidence="10" type="ORF">A4S15_08755</name>
</gene>
<sequence>MLPLMSTPAVPLTSTRAGILFVLVLISTIGPLSLNIAMPVLPTIQKAFAVSRESATSVLSLFLLGMAAAQLILGPLADRLGRRPVLLIGLALYVVASALAAFATSIEQLLAARILQALGATVGLPLARTIVRDLYDRNEAASMIGYITMVMVIAPMMSPYLGAVASERFGWQAIFVICVALGIAALIIVWALLPETRPASLDTTTSRDVIVRSLTLLKMPSFLAACGTGACASAIFFAFQGGAPYLVINVMGMTETSYALWFMTIALGYMMGNFISGRYSRRFGIERMILAGNMLGVAGALIAVALAFVPVMHPLALFLPMTLVSFSNGLVIPNAITAALSVEPKAAGAASGLAGALQFGLSALASYLVGAINAETALPLALSMTFIAIMGLVLHRLS</sequence>
<comment type="similarity">
    <text evidence="2 8">Belongs to the major facilitator superfamily. Bcr/CmlA family.</text>
</comment>
<evidence type="ECO:0000256" key="4">
    <source>
        <dbReference type="ARBA" id="ARBA00022475"/>
    </source>
</evidence>
<reference evidence="10 11" key="1">
    <citation type="journal article" date="2017" name="Water Res.">
        <title>Comammox in drinking water systems.</title>
        <authorList>
            <person name="Wang Y."/>
            <person name="Ma L."/>
            <person name="Mao Y."/>
            <person name="Jiang X."/>
            <person name="Xia Y."/>
            <person name="Yu K."/>
            <person name="Li B."/>
            <person name="Zhang T."/>
        </authorList>
    </citation>
    <scope>NUCLEOTIDE SEQUENCE [LARGE SCALE GENOMIC DNA]</scope>
    <source>
        <strain evidence="10">SG_bin8</strain>
    </source>
</reference>
<evidence type="ECO:0000256" key="1">
    <source>
        <dbReference type="ARBA" id="ARBA00004651"/>
    </source>
</evidence>
<feature type="transmembrane region" description="Helical" evidence="8">
    <location>
        <begin position="54"/>
        <end position="73"/>
    </location>
</feature>
<dbReference type="GO" id="GO:0042910">
    <property type="term" value="F:xenobiotic transmembrane transporter activity"/>
    <property type="evidence" value="ECO:0007669"/>
    <property type="project" value="InterPro"/>
</dbReference>
<dbReference type="Pfam" id="PF07690">
    <property type="entry name" value="MFS_1"/>
    <property type="match status" value="1"/>
</dbReference>
<dbReference type="Proteomes" id="UP000192872">
    <property type="component" value="Unassembled WGS sequence"/>
</dbReference>
<dbReference type="PROSITE" id="PS50850">
    <property type="entry name" value="MFS"/>
    <property type="match status" value="1"/>
</dbReference>
<evidence type="ECO:0000256" key="8">
    <source>
        <dbReference type="RuleBase" id="RU365088"/>
    </source>
</evidence>
<keyword evidence="6 8" id="KW-1133">Transmembrane helix</keyword>
<evidence type="ECO:0000256" key="2">
    <source>
        <dbReference type="ARBA" id="ARBA00006236"/>
    </source>
</evidence>
<name>A0A1W9HXS5_9HYPH</name>
<evidence type="ECO:0000259" key="9">
    <source>
        <dbReference type="PROSITE" id="PS50850"/>
    </source>
</evidence>
<keyword evidence="5 8" id="KW-0812">Transmembrane</keyword>
<dbReference type="InterPro" id="IPR036259">
    <property type="entry name" value="MFS_trans_sf"/>
</dbReference>
<dbReference type="PANTHER" id="PTHR23502:SF132">
    <property type="entry name" value="POLYAMINE TRANSPORTER 2-RELATED"/>
    <property type="match status" value="1"/>
</dbReference>
<keyword evidence="7 8" id="KW-0472">Membrane</keyword>